<name>A0A0F9T2H5_9ZZZZ</name>
<dbReference type="Pfam" id="PF24175">
    <property type="entry name" value="SU10_adaptor"/>
    <property type="match status" value="1"/>
</dbReference>
<sequence length="225" mass="25987">MTTRQDLRSLIRRRLGDLLAPVGFSDMQINQWVVDSIAEYSKHFPRTLTTTISTTADDRKYDLPEDYIGALSVEYPTGEDPPAYLLHREYTHANFWQVDGYYSVVKRDDGTDVDELWMSKKPGAGETITMMYHGNHDYLDADADVCTVPDNHIELLVLFVRWLANQEIASTEAREPDPTSLNINTMELNTFRAERAYRNRLKEYRLAAGKSVQVRWAMDKHDSVY</sequence>
<comment type="caution">
    <text evidence="1">The sequence shown here is derived from an EMBL/GenBank/DDBJ whole genome shotgun (WGS) entry which is preliminary data.</text>
</comment>
<protein>
    <submittedName>
        <fullName evidence="1">Uncharacterized protein</fullName>
    </submittedName>
</protein>
<accession>A0A0F9T2H5</accession>
<evidence type="ECO:0000313" key="1">
    <source>
        <dbReference type="EMBL" id="KKN43196.1"/>
    </source>
</evidence>
<reference evidence="1" key="1">
    <citation type="journal article" date="2015" name="Nature">
        <title>Complex archaea that bridge the gap between prokaryotes and eukaryotes.</title>
        <authorList>
            <person name="Spang A."/>
            <person name="Saw J.H."/>
            <person name="Jorgensen S.L."/>
            <person name="Zaremba-Niedzwiedzka K."/>
            <person name="Martijn J."/>
            <person name="Lind A.E."/>
            <person name="van Eijk R."/>
            <person name="Schleper C."/>
            <person name="Guy L."/>
            <person name="Ettema T.J."/>
        </authorList>
    </citation>
    <scope>NUCLEOTIDE SEQUENCE</scope>
</reference>
<dbReference type="AlphaFoldDB" id="A0A0F9T2H5"/>
<organism evidence="1">
    <name type="scientific">marine sediment metagenome</name>
    <dbReference type="NCBI Taxonomy" id="412755"/>
    <lineage>
        <taxon>unclassified sequences</taxon>
        <taxon>metagenomes</taxon>
        <taxon>ecological metagenomes</taxon>
    </lineage>
</organism>
<gene>
    <name evidence="1" type="ORF">LCGC14_0705770</name>
</gene>
<dbReference type="InterPro" id="IPR056209">
    <property type="entry name" value="SU10_adaptor"/>
</dbReference>
<dbReference type="EMBL" id="LAZR01001528">
    <property type="protein sequence ID" value="KKN43196.1"/>
    <property type="molecule type" value="Genomic_DNA"/>
</dbReference>
<proteinExistence type="predicted"/>